<protein>
    <submittedName>
        <fullName evidence="2">Helix-turn-helix transcriptional regulator</fullName>
    </submittedName>
</protein>
<dbReference type="InterPro" id="IPR010260">
    <property type="entry name" value="AlpA"/>
</dbReference>
<comment type="caution">
    <text evidence="2">The sequence shown here is derived from an EMBL/GenBank/DDBJ whole genome shotgun (WGS) entry which is preliminary data.</text>
</comment>
<sequence length="89" mass="10155">MDATDQAKNVANQRSKDGEPATPDRRKDRLIRIKSVLARTGLSVATVYRRESAGTFPKRLQIGVRSVAWYESDIEEFVANPMDYRQRLS</sequence>
<dbReference type="InterPro" id="IPR052931">
    <property type="entry name" value="Prophage_regulatory_activator"/>
</dbReference>
<feature type="compositionally biased region" description="Basic and acidic residues" evidence="1">
    <location>
        <begin position="14"/>
        <end position="28"/>
    </location>
</feature>
<evidence type="ECO:0000313" key="3">
    <source>
        <dbReference type="Proteomes" id="UP001597115"/>
    </source>
</evidence>
<dbReference type="EMBL" id="JBHUDY010000001">
    <property type="protein sequence ID" value="MFD1611420.1"/>
    <property type="molecule type" value="Genomic_DNA"/>
</dbReference>
<feature type="compositionally biased region" description="Polar residues" evidence="1">
    <location>
        <begin position="1"/>
        <end position="13"/>
    </location>
</feature>
<dbReference type="Gene3D" id="1.10.238.160">
    <property type="match status" value="1"/>
</dbReference>
<keyword evidence="3" id="KW-1185">Reference proteome</keyword>
<accession>A0ABW4I2S7</accession>
<dbReference type="PANTHER" id="PTHR36154:SF1">
    <property type="entry name" value="DNA-BINDING TRANSCRIPTIONAL ACTIVATOR ALPA"/>
    <property type="match status" value="1"/>
</dbReference>
<name>A0ABW4I2S7_9SPHN</name>
<gene>
    <name evidence="2" type="ORF">ACFSCW_06355</name>
</gene>
<evidence type="ECO:0000256" key="1">
    <source>
        <dbReference type="SAM" id="MobiDB-lite"/>
    </source>
</evidence>
<proteinExistence type="predicted"/>
<feature type="region of interest" description="Disordered" evidence="1">
    <location>
        <begin position="1"/>
        <end position="28"/>
    </location>
</feature>
<dbReference type="Proteomes" id="UP001597115">
    <property type="component" value="Unassembled WGS sequence"/>
</dbReference>
<evidence type="ECO:0000313" key="2">
    <source>
        <dbReference type="EMBL" id="MFD1611420.1"/>
    </source>
</evidence>
<organism evidence="2 3">
    <name type="scientific">Sphingomonas tabacisoli</name>
    <dbReference type="NCBI Taxonomy" id="2249466"/>
    <lineage>
        <taxon>Bacteria</taxon>
        <taxon>Pseudomonadati</taxon>
        <taxon>Pseudomonadota</taxon>
        <taxon>Alphaproteobacteria</taxon>
        <taxon>Sphingomonadales</taxon>
        <taxon>Sphingomonadaceae</taxon>
        <taxon>Sphingomonas</taxon>
    </lineage>
</organism>
<dbReference type="RefSeq" id="WP_380888010.1">
    <property type="nucleotide sequence ID" value="NZ_JBHUDY010000001.1"/>
</dbReference>
<reference evidence="3" key="1">
    <citation type="journal article" date="2019" name="Int. J. Syst. Evol. Microbiol.">
        <title>The Global Catalogue of Microorganisms (GCM) 10K type strain sequencing project: providing services to taxonomists for standard genome sequencing and annotation.</title>
        <authorList>
            <consortium name="The Broad Institute Genomics Platform"/>
            <consortium name="The Broad Institute Genome Sequencing Center for Infectious Disease"/>
            <person name="Wu L."/>
            <person name="Ma J."/>
        </authorList>
    </citation>
    <scope>NUCLEOTIDE SEQUENCE [LARGE SCALE GENOMIC DNA]</scope>
    <source>
        <strain evidence="3">CGMCC 1.16275</strain>
    </source>
</reference>
<dbReference type="Pfam" id="PF05930">
    <property type="entry name" value="Phage_AlpA"/>
    <property type="match status" value="1"/>
</dbReference>
<dbReference type="PANTHER" id="PTHR36154">
    <property type="entry name" value="DNA-BINDING TRANSCRIPTIONAL ACTIVATOR ALPA"/>
    <property type="match status" value="1"/>
</dbReference>